<evidence type="ECO:0000313" key="3">
    <source>
        <dbReference type="Proteomes" id="UP000469558"/>
    </source>
</evidence>
<protein>
    <submittedName>
        <fullName evidence="2">Uncharacterized protein</fullName>
    </submittedName>
</protein>
<feature type="non-terminal residue" evidence="2">
    <location>
        <position position="178"/>
    </location>
</feature>
<keyword evidence="3" id="KW-1185">Reference proteome</keyword>
<feature type="region of interest" description="Disordered" evidence="1">
    <location>
        <begin position="148"/>
        <end position="178"/>
    </location>
</feature>
<dbReference type="OrthoDB" id="4160565at2759"/>
<feature type="non-terminal residue" evidence="2">
    <location>
        <position position="1"/>
    </location>
</feature>
<dbReference type="Proteomes" id="UP000469558">
    <property type="component" value="Unassembled WGS sequence"/>
</dbReference>
<comment type="caution">
    <text evidence="2">The sequence shown here is derived from an EMBL/GenBank/DDBJ whole genome shotgun (WGS) entry which is preliminary data.</text>
</comment>
<evidence type="ECO:0000313" key="2">
    <source>
        <dbReference type="EMBL" id="TVY56826.1"/>
    </source>
</evidence>
<gene>
    <name evidence="2" type="ORF">LSUE1_G009515</name>
</gene>
<accession>A0A8T9BRZ7</accession>
<evidence type="ECO:0000256" key="1">
    <source>
        <dbReference type="SAM" id="MobiDB-lite"/>
    </source>
</evidence>
<proteinExistence type="predicted"/>
<dbReference type="EMBL" id="QGMK01002666">
    <property type="protein sequence ID" value="TVY56826.1"/>
    <property type="molecule type" value="Genomic_DNA"/>
</dbReference>
<organism evidence="2 3">
    <name type="scientific">Lachnellula suecica</name>
    <dbReference type="NCBI Taxonomy" id="602035"/>
    <lineage>
        <taxon>Eukaryota</taxon>
        <taxon>Fungi</taxon>
        <taxon>Dikarya</taxon>
        <taxon>Ascomycota</taxon>
        <taxon>Pezizomycotina</taxon>
        <taxon>Leotiomycetes</taxon>
        <taxon>Helotiales</taxon>
        <taxon>Lachnaceae</taxon>
        <taxon>Lachnellula</taxon>
    </lineage>
</organism>
<feature type="compositionally biased region" description="Acidic residues" evidence="1">
    <location>
        <begin position="163"/>
        <end position="178"/>
    </location>
</feature>
<sequence length="178" mass="19688">FQDAVSISVDHLPPPALFLNPTFVLHLINTFMSHLVPPPLTQSNSLHPVFEGFGPVPGSAPYIDVHANNRLCWKFTGVIVVVQFLAFTWVSENREQRKARRAARLEKERAKKSKGVKFEDEKTSILTDGGYMDGACDFLDDGIRTAANGNGFGASHSKKFDTEGEETSMAETSEDDLF</sequence>
<reference evidence="2 3" key="1">
    <citation type="submission" date="2018-05" db="EMBL/GenBank/DDBJ databases">
        <title>Genome sequencing and assembly of the regulated plant pathogen Lachnellula willkommii and related sister species for the development of diagnostic species identification markers.</title>
        <authorList>
            <person name="Giroux E."/>
            <person name="Bilodeau G."/>
        </authorList>
    </citation>
    <scope>NUCLEOTIDE SEQUENCE [LARGE SCALE GENOMIC DNA]</scope>
    <source>
        <strain evidence="2 3">CBS 268.59</strain>
    </source>
</reference>
<dbReference type="AlphaFoldDB" id="A0A8T9BRZ7"/>
<name>A0A8T9BRZ7_9HELO</name>